<accession>A0A1X7MTV4</accession>
<dbReference type="OrthoDB" id="3261064at2"/>
<evidence type="ECO:0000259" key="3">
    <source>
        <dbReference type="SMART" id="SM00507"/>
    </source>
</evidence>
<evidence type="ECO:0000256" key="2">
    <source>
        <dbReference type="SAM" id="MobiDB-lite"/>
    </source>
</evidence>
<dbReference type="Pfam" id="PF02720">
    <property type="entry name" value="DUF222"/>
    <property type="match status" value="1"/>
</dbReference>
<sequence>MAGIDSAEAALAEVRGHGDRAAELARSAAPLHLASAEALYAGYRAATATPESFARGLSRSETEDLVERSIRAEFAVALGVSERVATRELEHAQLLVEHLPLTRAALAAARLRWEAGQAICTVADTLPVESRAAFDERATELAVSVTPTRLRQLLARLRDELHAQPLAERHARAREDRAVWLTPDFDGMATLCAFVPAPAAVGAFDRLDRIARALRDDADGSGDQRTLAQLRADALADLLSDGDVAGTTPISDPGEPPATFVPGVRAEVRLTLPASTAAGLDDTAADLDGYGLIPAEVARNLVGVGTSFTAVVTDPSTGTVVSVGRTHRVPPPRMRLLLQLRDQTCRFPGCTRTAARAEADHTVEWRNGGSTALENLASLCVAHHHVRHGDRWTYVLHPDGTADWTTPTGRRVTTRPPVLPGSPAAPPPRPRFHDAPPPFRHPEWSPADAVLPDPPTTAGSGRSVEP</sequence>
<dbReference type="RefSeq" id="WP_085474679.1">
    <property type="nucleotide sequence ID" value="NZ_FXBM01000001.1"/>
</dbReference>
<dbReference type="InterPro" id="IPR002711">
    <property type="entry name" value="HNH"/>
</dbReference>
<dbReference type="Proteomes" id="UP000193711">
    <property type="component" value="Unassembled WGS sequence"/>
</dbReference>
<dbReference type="InterPro" id="IPR003870">
    <property type="entry name" value="DUF222"/>
</dbReference>
<dbReference type="SMART" id="SM00507">
    <property type="entry name" value="HNHc"/>
    <property type="match status" value="1"/>
</dbReference>
<feature type="domain" description="HNH nuclease" evidence="3">
    <location>
        <begin position="333"/>
        <end position="385"/>
    </location>
</feature>
<dbReference type="EMBL" id="FXBM01000001">
    <property type="protein sequence ID" value="SMH28235.1"/>
    <property type="molecule type" value="Genomic_DNA"/>
</dbReference>
<keyword evidence="5" id="KW-1185">Reference proteome</keyword>
<reference evidence="5" key="1">
    <citation type="submission" date="2017-04" db="EMBL/GenBank/DDBJ databases">
        <authorList>
            <person name="Varghese N."/>
            <person name="Submissions S."/>
        </authorList>
    </citation>
    <scope>NUCLEOTIDE SEQUENCE [LARGE SCALE GENOMIC DNA]</scope>
    <source>
        <strain evidence="5">VKM Ac-2121</strain>
    </source>
</reference>
<gene>
    <name evidence="4" type="ORF">SAMN06295885_0116</name>
</gene>
<dbReference type="GO" id="GO:0003676">
    <property type="term" value="F:nucleic acid binding"/>
    <property type="evidence" value="ECO:0007669"/>
    <property type="project" value="InterPro"/>
</dbReference>
<feature type="compositionally biased region" description="Pro residues" evidence="2">
    <location>
        <begin position="417"/>
        <end position="439"/>
    </location>
</feature>
<dbReference type="AlphaFoldDB" id="A0A1X7MTV4"/>
<protein>
    <recommendedName>
        <fullName evidence="3">HNH nuclease domain-containing protein</fullName>
    </recommendedName>
</protein>
<feature type="region of interest" description="Disordered" evidence="2">
    <location>
        <begin position="402"/>
        <end position="466"/>
    </location>
</feature>
<dbReference type="GO" id="GO:0008270">
    <property type="term" value="F:zinc ion binding"/>
    <property type="evidence" value="ECO:0007669"/>
    <property type="project" value="InterPro"/>
</dbReference>
<comment type="similarity">
    <text evidence="1">Belongs to the Rv1128c/1148c/1588c/1702c/1945/3466 family.</text>
</comment>
<organism evidence="4 5">
    <name type="scientific">Rathayibacter oskolensis</name>
    <dbReference type="NCBI Taxonomy" id="1891671"/>
    <lineage>
        <taxon>Bacteria</taxon>
        <taxon>Bacillati</taxon>
        <taxon>Actinomycetota</taxon>
        <taxon>Actinomycetes</taxon>
        <taxon>Micrococcales</taxon>
        <taxon>Microbacteriaceae</taxon>
        <taxon>Rathayibacter</taxon>
    </lineage>
</organism>
<proteinExistence type="inferred from homology"/>
<dbReference type="Pfam" id="PF01844">
    <property type="entry name" value="HNH"/>
    <property type="match status" value="1"/>
</dbReference>
<name>A0A1X7MTV4_9MICO</name>
<dbReference type="STRING" id="1891671.SAMN06295885_0116"/>
<evidence type="ECO:0000313" key="4">
    <source>
        <dbReference type="EMBL" id="SMH28235.1"/>
    </source>
</evidence>
<dbReference type="Gene3D" id="1.10.30.50">
    <property type="match status" value="1"/>
</dbReference>
<evidence type="ECO:0000256" key="1">
    <source>
        <dbReference type="ARBA" id="ARBA00023450"/>
    </source>
</evidence>
<evidence type="ECO:0000313" key="5">
    <source>
        <dbReference type="Proteomes" id="UP000193711"/>
    </source>
</evidence>
<dbReference type="CDD" id="cd00085">
    <property type="entry name" value="HNHc"/>
    <property type="match status" value="1"/>
</dbReference>
<feature type="compositionally biased region" description="Low complexity" evidence="2">
    <location>
        <begin position="405"/>
        <end position="416"/>
    </location>
</feature>
<dbReference type="InterPro" id="IPR003615">
    <property type="entry name" value="HNH_nuc"/>
</dbReference>
<dbReference type="GO" id="GO:0004519">
    <property type="term" value="F:endonuclease activity"/>
    <property type="evidence" value="ECO:0007669"/>
    <property type="project" value="InterPro"/>
</dbReference>